<evidence type="ECO:0008006" key="3">
    <source>
        <dbReference type="Google" id="ProtNLM"/>
    </source>
</evidence>
<dbReference type="EMBL" id="CP147403">
    <property type="protein sequence ID" value="WXB91015.1"/>
    <property type="molecule type" value="Genomic_DNA"/>
</dbReference>
<gene>
    <name evidence="1" type="ORF">WCV66_12860</name>
</gene>
<dbReference type="Proteomes" id="UP001368328">
    <property type="component" value="Chromosome"/>
</dbReference>
<reference evidence="1 2" key="1">
    <citation type="submission" date="2024-02" db="EMBL/GenBank/DDBJ databases">
        <title>Seven novel Bacillus-like species.</title>
        <authorList>
            <person name="Liu G."/>
        </authorList>
    </citation>
    <scope>NUCLEOTIDE SEQUENCE [LARGE SCALE GENOMIC DNA]</scope>
    <source>
        <strain evidence="1 2">FJAT-53654</strain>
    </source>
</reference>
<accession>A0ABZ2N0B7</accession>
<name>A0ABZ2N0B7_9BACI</name>
<dbReference type="RefSeq" id="WP_338789242.1">
    <property type="nucleotide sequence ID" value="NZ_CP147403.1"/>
</dbReference>
<organism evidence="1 2">
    <name type="scientific">Metabacillus rhizosphaerae</name>
    <dbReference type="NCBI Taxonomy" id="3117747"/>
    <lineage>
        <taxon>Bacteria</taxon>
        <taxon>Bacillati</taxon>
        <taxon>Bacillota</taxon>
        <taxon>Bacilli</taxon>
        <taxon>Bacillales</taxon>
        <taxon>Bacillaceae</taxon>
        <taxon>Metabacillus</taxon>
    </lineage>
</organism>
<evidence type="ECO:0000313" key="2">
    <source>
        <dbReference type="Proteomes" id="UP001368328"/>
    </source>
</evidence>
<sequence length="92" mass="10891">MKLNLVELPDHEKKIYEQIKKLSNPEKQMLWFLIKKTNIEGIALNPKIEKEMISLIKQEFIAINEIYKGEGFSFFILQKAPYLLRQLKKLGN</sequence>
<protein>
    <recommendedName>
        <fullName evidence="3">Transcriptional regulator</fullName>
    </recommendedName>
</protein>
<evidence type="ECO:0000313" key="1">
    <source>
        <dbReference type="EMBL" id="WXB91015.1"/>
    </source>
</evidence>
<keyword evidence="2" id="KW-1185">Reference proteome</keyword>
<proteinExistence type="predicted"/>